<evidence type="ECO:0000256" key="2">
    <source>
        <dbReference type="ARBA" id="ARBA00004496"/>
    </source>
</evidence>
<dbReference type="PANTHER" id="PTHR35678:SF1">
    <property type="entry name" value="PROTEIN STPG4"/>
    <property type="match status" value="1"/>
</dbReference>
<dbReference type="PANTHER" id="PTHR35678">
    <property type="entry name" value="PROTEIN STPG4"/>
    <property type="match status" value="1"/>
</dbReference>
<proteinExistence type="predicted"/>
<evidence type="ECO:0000256" key="1">
    <source>
        <dbReference type="ARBA" id="ARBA00004123"/>
    </source>
</evidence>
<dbReference type="EMBL" id="JACVVK020000137">
    <property type="protein sequence ID" value="KAK7489463.1"/>
    <property type="molecule type" value="Genomic_DNA"/>
</dbReference>
<evidence type="ECO:0000256" key="3">
    <source>
        <dbReference type="ARBA" id="ARBA00022490"/>
    </source>
</evidence>
<sequence length="303" mass="32978">MADSLKVIEEDYVKRIHSSRTSGHIHKGHGVAAANASIPTKYQTIVTDNADKRGFLAQAKRFNPNANLTDAPAPGEYLHHGNFDHMSPSYSKKGTGGFASKSKKGFRNAMSNAPGPGIYALPSLLTTRKDFNRTAVQSNFALPIAEHVAKPGNPGPAAYRPEKTKMGHANNVTAETAFKSKTRREVINVAEQSRIPAPGQYEIHDEVLHGNTKVPFSSFKSQTRRELMRKPEAVPGPGHYKPNEAVEPANRLLFPRKHYLCISAPAMALPQTPPLPGPGSYEVVNYEGPAKHYMSSAAFVSTT</sequence>
<organism evidence="5 6">
    <name type="scientific">Batillaria attramentaria</name>
    <dbReference type="NCBI Taxonomy" id="370345"/>
    <lineage>
        <taxon>Eukaryota</taxon>
        <taxon>Metazoa</taxon>
        <taxon>Spiralia</taxon>
        <taxon>Lophotrochozoa</taxon>
        <taxon>Mollusca</taxon>
        <taxon>Gastropoda</taxon>
        <taxon>Caenogastropoda</taxon>
        <taxon>Sorbeoconcha</taxon>
        <taxon>Cerithioidea</taxon>
        <taxon>Batillariidae</taxon>
        <taxon>Batillaria</taxon>
    </lineage>
</organism>
<dbReference type="AlphaFoldDB" id="A0ABD0KRB6"/>
<keyword evidence="6" id="KW-1185">Reference proteome</keyword>
<dbReference type="Proteomes" id="UP001519460">
    <property type="component" value="Unassembled WGS sequence"/>
</dbReference>
<comment type="caution">
    <text evidence="5">The sequence shown here is derived from an EMBL/GenBank/DDBJ whole genome shotgun (WGS) entry which is preliminary data.</text>
</comment>
<reference evidence="5 6" key="1">
    <citation type="journal article" date="2023" name="Sci. Data">
        <title>Genome assembly of the Korean intertidal mud-creeper Batillaria attramentaria.</title>
        <authorList>
            <person name="Patra A.K."/>
            <person name="Ho P.T."/>
            <person name="Jun S."/>
            <person name="Lee S.J."/>
            <person name="Kim Y."/>
            <person name="Won Y.J."/>
        </authorList>
    </citation>
    <scope>NUCLEOTIDE SEQUENCE [LARGE SCALE GENOMIC DNA]</scope>
    <source>
        <strain evidence="5">Wonlab-2016</strain>
    </source>
</reference>
<dbReference type="Pfam" id="PF07004">
    <property type="entry name" value="SHIPPO-rpt"/>
    <property type="match status" value="4"/>
</dbReference>
<name>A0ABD0KRB6_9CAEN</name>
<gene>
    <name evidence="5" type="ORF">BaRGS_00019262</name>
</gene>
<protein>
    <recommendedName>
        <fullName evidence="7">Sperm-tail PG-rich repeat-containing protein 2</fullName>
    </recommendedName>
</protein>
<dbReference type="GO" id="GO:0005634">
    <property type="term" value="C:nucleus"/>
    <property type="evidence" value="ECO:0007669"/>
    <property type="project" value="UniProtKB-SubCell"/>
</dbReference>
<dbReference type="InterPro" id="IPR010736">
    <property type="entry name" value="SHIPPO-rpt"/>
</dbReference>
<keyword evidence="4" id="KW-0539">Nucleus</keyword>
<evidence type="ECO:0008006" key="7">
    <source>
        <dbReference type="Google" id="ProtNLM"/>
    </source>
</evidence>
<dbReference type="GO" id="GO:0005737">
    <property type="term" value="C:cytoplasm"/>
    <property type="evidence" value="ECO:0007669"/>
    <property type="project" value="UniProtKB-SubCell"/>
</dbReference>
<comment type="subcellular location">
    <subcellularLocation>
        <location evidence="2">Cytoplasm</location>
    </subcellularLocation>
    <subcellularLocation>
        <location evidence="1">Nucleus</location>
    </subcellularLocation>
</comment>
<keyword evidence="3" id="KW-0963">Cytoplasm</keyword>
<evidence type="ECO:0000313" key="5">
    <source>
        <dbReference type="EMBL" id="KAK7489463.1"/>
    </source>
</evidence>
<accession>A0ABD0KRB6</accession>
<feature type="non-terminal residue" evidence="5">
    <location>
        <position position="303"/>
    </location>
</feature>
<evidence type="ECO:0000256" key="4">
    <source>
        <dbReference type="ARBA" id="ARBA00023242"/>
    </source>
</evidence>
<evidence type="ECO:0000313" key="6">
    <source>
        <dbReference type="Proteomes" id="UP001519460"/>
    </source>
</evidence>